<dbReference type="RefSeq" id="WP_343981215.1">
    <property type="nucleotide sequence ID" value="NZ_BAAAGK010000213.1"/>
</dbReference>
<organism evidence="1 2">
    <name type="scientific">Streptosporangium amethystogenes subsp. fukuiense</name>
    <dbReference type="NCBI Taxonomy" id="698418"/>
    <lineage>
        <taxon>Bacteria</taxon>
        <taxon>Bacillati</taxon>
        <taxon>Actinomycetota</taxon>
        <taxon>Actinomycetes</taxon>
        <taxon>Streptosporangiales</taxon>
        <taxon>Streptosporangiaceae</taxon>
        <taxon>Streptosporangium</taxon>
    </lineage>
</organism>
<dbReference type="EMBL" id="JBHTEE010000001">
    <property type="protein sequence ID" value="MFC7603208.1"/>
    <property type="molecule type" value="Genomic_DNA"/>
</dbReference>
<protein>
    <submittedName>
        <fullName evidence="1">Uncharacterized protein</fullName>
    </submittedName>
</protein>
<proteinExistence type="predicted"/>
<evidence type="ECO:0000313" key="2">
    <source>
        <dbReference type="Proteomes" id="UP001596514"/>
    </source>
</evidence>
<evidence type="ECO:0000313" key="1">
    <source>
        <dbReference type="EMBL" id="MFC7603208.1"/>
    </source>
</evidence>
<name>A0ABW2T529_9ACTN</name>
<reference evidence="2" key="1">
    <citation type="journal article" date="2019" name="Int. J. Syst. Evol. Microbiol.">
        <title>The Global Catalogue of Microorganisms (GCM) 10K type strain sequencing project: providing services to taxonomists for standard genome sequencing and annotation.</title>
        <authorList>
            <consortium name="The Broad Institute Genomics Platform"/>
            <consortium name="The Broad Institute Genome Sequencing Center for Infectious Disease"/>
            <person name="Wu L."/>
            <person name="Ma J."/>
        </authorList>
    </citation>
    <scope>NUCLEOTIDE SEQUENCE [LARGE SCALE GENOMIC DNA]</scope>
    <source>
        <strain evidence="2">JCM 10083</strain>
    </source>
</reference>
<gene>
    <name evidence="1" type="ORF">ACFQVD_24165</name>
</gene>
<keyword evidence="2" id="KW-1185">Reference proteome</keyword>
<accession>A0ABW2T529</accession>
<sequence>MSIDELDRLVEKRWTSRRGPSSTGLPSTTAWRTEEGAFAVLAGRSAADLPLSVGVLAGEQAPALRKPSGERSLVVL</sequence>
<comment type="caution">
    <text evidence="1">The sequence shown here is derived from an EMBL/GenBank/DDBJ whole genome shotgun (WGS) entry which is preliminary data.</text>
</comment>
<dbReference type="Proteomes" id="UP001596514">
    <property type="component" value="Unassembled WGS sequence"/>
</dbReference>